<organism evidence="1 2">
    <name type="scientific">Sporolactobacillus shoreicorticis</name>
    <dbReference type="NCBI Taxonomy" id="1923877"/>
    <lineage>
        <taxon>Bacteria</taxon>
        <taxon>Bacillati</taxon>
        <taxon>Bacillota</taxon>
        <taxon>Bacilli</taxon>
        <taxon>Bacillales</taxon>
        <taxon>Sporolactobacillaceae</taxon>
        <taxon>Sporolactobacillus</taxon>
    </lineage>
</organism>
<evidence type="ECO:0000313" key="1">
    <source>
        <dbReference type="EMBL" id="MFD2696153.1"/>
    </source>
</evidence>
<sequence>MELNSNVDYKMDIYCQLIDRLFPVLAVHHGHVFNNNIIFDEKEIEDVLLKAKKKLEYGTSPFYNTLLIRAFKQREMEQLCLRELHTKPQRWIDSSLSFISANWRTPKYYFERFYLPDNIEMAANSLRKVDEYLSAAIFKTGVLDCFDTISRIKYEMMSIKKVYDSMDIIPKSFYKEIEIFSNKFINKMMLTKAISPFWIPLGKSNFEKYLLLETGVQMESDTVINDLVYLLKYIKNWEYIPDKSSIKQITPQTLYSNLNKIFKLFSINSEEKNRLLNNLRYANNENILCYNVPLNFVYVADMCINTEKDDSFVFLNRNIKLTENNILLKIAHEIYPGHLYTDLLRRNFRKINRIIGNKVIDEGWAKYSEFLVSLKSDSIDVRSAFINKLKFIAELAYASMFVHTSGKNVKQCIDNVINVLNVSENQAKNLIIQVYKNPFESIDYILGLGIVVALIKTELSIDYSKLILDINYLYQNIMDFNAVYSYEQVSIRRIKKIIDVLKESN</sequence>
<name>A0ABW5S8R2_9BACL</name>
<keyword evidence="2" id="KW-1185">Reference proteome</keyword>
<gene>
    <name evidence="1" type="ORF">ACFSUE_21350</name>
</gene>
<dbReference type="Proteomes" id="UP001597399">
    <property type="component" value="Unassembled WGS sequence"/>
</dbReference>
<accession>A0ABW5S8R2</accession>
<proteinExistence type="predicted"/>
<reference evidence="2" key="1">
    <citation type="journal article" date="2019" name="Int. J. Syst. Evol. Microbiol.">
        <title>The Global Catalogue of Microorganisms (GCM) 10K type strain sequencing project: providing services to taxonomists for standard genome sequencing and annotation.</title>
        <authorList>
            <consortium name="The Broad Institute Genomics Platform"/>
            <consortium name="The Broad Institute Genome Sequencing Center for Infectious Disease"/>
            <person name="Wu L."/>
            <person name="Ma J."/>
        </authorList>
    </citation>
    <scope>NUCLEOTIDE SEQUENCE [LARGE SCALE GENOMIC DNA]</scope>
    <source>
        <strain evidence="2">TISTR 2466</strain>
    </source>
</reference>
<dbReference type="EMBL" id="JBHUMQ010000060">
    <property type="protein sequence ID" value="MFD2696153.1"/>
    <property type="molecule type" value="Genomic_DNA"/>
</dbReference>
<evidence type="ECO:0000313" key="2">
    <source>
        <dbReference type="Proteomes" id="UP001597399"/>
    </source>
</evidence>
<protein>
    <submittedName>
        <fullName evidence="1">Uncharacterized protein</fullName>
    </submittedName>
</protein>
<comment type="caution">
    <text evidence="1">The sequence shown here is derived from an EMBL/GenBank/DDBJ whole genome shotgun (WGS) entry which is preliminary data.</text>
</comment>
<dbReference type="RefSeq" id="WP_253065507.1">
    <property type="nucleotide sequence ID" value="NZ_JAMXWM010000047.1"/>
</dbReference>